<evidence type="ECO:0000256" key="4">
    <source>
        <dbReference type="SAM" id="MobiDB-lite"/>
    </source>
</evidence>
<protein>
    <submittedName>
        <fullName evidence="5">Histidine phosphatase superfamily</fullName>
    </submittedName>
</protein>
<name>A0A9P8CP45_9HYPO</name>
<gene>
    <name evidence="5" type="ORF">F5Z01DRAFT_660577</name>
</gene>
<proteinExistence type="predicted"/>
<dbReference type="InterPro" id="IPR051695">
    <property type="entry name" value="Phosphoglycerate_Mutase"/>
</dbReference>
<dbReference type="Gene3D" id="3.40.50.1240">
    <property type="entry name" value="Phosphoglycerate mutase-like"/>
    <property type="match status" value="1"/>
</dbReference>
<dbReference type="PANTHER" id="PTHR46517:SF1">
    <property type="entry name" value="FRUCTOSE-2,6-BISPHOSPHATASE TIGAR"/>
    <property type="match status" value="1"/>
</dbReference>
<dbReference type="GO" id="GO:0005829">
    <property type="term" value="C:cytosol"/>
    <property type="evidence" value="ECO:0007669"/>
    <property type="project" value="TreeGrafter"/>
</dbReference>
<dbReference type="InterPro" id="IPR013078">
    <property type="entry name" value="His_Pase_superF_clade-1"/>
</dbReference>
<dbReference type="InterPro" id="IPR029033">
    <property type="entry name" value="His_PPase_superfam"/>
</dbReference>
<dbReference type="GO" id="GO:0043456">
    <property type="term" value="P:regulation of pentose-phosphate shunt"/>
    <property type="evidence" value="ECO:0007669"/>
    <property type="project" value="TreeGrafter"/>
</dbReference>
<dbReference type="EMBL" id="MU251262">
    <property type="protein sequence ID" value="KAG9252391.1"/>
    <property type="molecule type" value="Genomic_DNA"/>
</dbReference>
<accession>A0A9P8CP45</accession>
<dbReference type="SUPFAM" id="SSF53254">
    <property type="entry name" value="Phosphoglycerate mutase-like"/>
    <property type="match status" value="1"/>
</dbReference>
<dbReference type="GeneID" id="70294740"/>
<dbReference type="PANTHER" id="PTHR46517">
    <property type="entry name" value="FRUCTOSE-2,6-BISPHOSPHATASE TIGAR"/>
    <property type="match status" value="1"/>
</dbReference>
<dbReference type="CDD" id="cd07067">
    <property type="entry name" value="HP_PGM_like"/>
    <property type="match status" value="1"/>
</dbReference>
<feature type="compositionally biased region" description="Basic and acidic residues" evidence="4">
    <location>
        <begin position="99"/>
        <end position="111"/>
    </location>
</feature>
<dbReference type="PROSITE" id="PS00175">
    <property type="entry name" value="PG_MUTASE"/>
    <property type="match status" value="1"/>
</dbReference>
<feature type="active site" description="Tele-phosphohistidine intermediate" evidence="2">
    <location>
        <position position="8"/>
    </location>
</feature>
<evidence type="ECO:0000256" key="1">
    <source>
        <dbReference type="ARBA" id="ARBA00022801"/>
    </source>
</evidence>
<reference evidence="5" key="1">
    <citation type="journal article" date="2021" name="IMA Fungus">
        <title>Genomic characterization of three marine fungi, including Emericellopsis atlantica sp. nov. with signatures of a generalist lifestyle and marine biomass degradation.</title>
        <authorList>
            <person name="Hagestad O.C."/>
            <person name="Hou L."/>
            <person name="Andersen J.H."/>
            <person name="Hansen E.H."/>
            <person name="Altermark B."/>
            <person name="Li C."/>
            <person name="Kuhnert E."/>
            <person name="Cox R.J."/>
            <person name="Crous P.W."/>
            <person name="Spatafora J.W."/>
            <person name="Lail K."/>
            <person name="Amirebrahimi M."/>
            <person name="Lipzen A."/>
            <person name="Pangilinan J."/>
            <person name="Andreopoulos W."/>
            <person name="Hayes R.D."/>
            <person name="Ng V."/>
            <person name="Grigoriev I.V."/>
            <person name="Jackson S.A."/>
            <person name="Sutton T.D.S."/>
            <person name="Dobson A.D.W."/>
            <person name="Rama T."/>
        </authorList>
    </citation>
    <scope>NUCLEOTIDE SEQUENCE</scope>
    <source>
        <strain evidence="5">TS7</strain>
    </source>
</reference>
<sequence>MRLFLIRHGETVDNVAQVYAGSRDSALTAHGVLQTRRLATHLSGNPSSAARVFSSDLQRAVKTAQAICDARANGEEPLQLPQLREKHFGTGEGASFGAGRDHHHEGAESPEDMRERVGVFLQERLLPLVSSSDHVYVVAHGIILGVLFRHLRQQLSHGSMSFAPEAQRIGSPGSQLMPTWSNTGFLEAHLTSADTKWSSTKVHILRVNSVDHLQGLRKTRGGIGSARFDDKQKTLTSFFAPKKRKRADADT</sequence>
<feature type="binding site" evidence="3">
    <location>
        <position position="59"/>
    </location>
    <ligand>
        <name>substrate</name>
    </ligand>
</feature>
<organism evidence="5 6">
    <name type="scientific">Emericellopsis atlantica</name>
    <dbReference type="NCBI Taxonomy" id="2614577"/>
    <lineage>
        <taxon>Eukaryota</taxon>
        <taxon>Fungi</taxon>
        <taxon>Dikarya</taxon>
        <taxon>Ascomycota</taxon>
        <taxon>Pezizomycotina</taxon>
        <taxon>Sordariomycetes</taxon>
        <taxon>Hypocreomycetidae</taxon>
        <taxon>Hypocreales</taxon>
        <taxon>Bionectriaceae</taxon>
        <taxon>Emericellopsis</taxon>
    </lineage>
</organism>
<dbReference type="GO" id="GO:0004331">
    <property type="term" value="F:fructose-2,6-bisphosphate 2-phosphatase activity"/>
    <property type="evidence" value="ECO:0007669"/>
    <property type="project" value="TreeGrafter"/>
</dbReference>
<dbReference type="OrthoDB" id="354304at2759"/>
<keyword evidence="6" id="KW-1185">Reference proteome</keyword>
<dbReference type="RefSeq" id="XP_046116315.1">
    <property type="nucleotide sequence ID" value="XM_046263837.1"/>
</dbReference>
<evidence type="ECO:0000256" key="3">
    <source>
        <dbReference type="PIRSR" id="PIRSR613078-2"/>
    </source>
</evidence>
<keyword evidence="1" id="KW-0378">Hydrolase</keyword>
<feature type="binding site" evidence="3">
    <location>
        <begin position="7"/>
        <end position="14"/>
    </location>
    <ligand>
        <name>substrate</name>
    </ligand>
</feature>
<dbReference type="Pfam" id="PF00300">
    <property type="entry name" value="His_Phos_1"/>
    <property type="match status" value="1"/>
</dbReference>
<evidence type="ECO:0000256" key="2">
    <source>
        <dbReference type="PIRSR" id="PIRSR613078-1"/>
    </source>
</evidence>
<feature type="region of interest" description="Disordered" evidence="4">
    <location>
        <begin position="91"/>
        <end position="111"/>
    </location>
</feature>
<dbReference type="Proteomes" id="UP000887229">
    <property type="component" value="Unassembled WGS sequence"/>
</dbReference>
<dbReference type="GO" id="GO:0045820">
    <property type="term" value="P:negative regulation of glycolytic process"/>
    <property type="evidence" value="ECO:0007669"/>
    <property type="project" value="TreeGrafter"/>
</dbReference>
<dbReference type="SMART" id="SM00855">
    <property type="entry name" value="PGAM"/>
    <property type="match status" value="1"/>
</dbReference>
<evidence type="ECO:0000313" key="6">
    <source>
        <dbReference type="Proteomes" id="UP000887229"/>
    </source>
</evidence>
<dbReference type="AlphaFoldDB" id="A0A9P8CP45"/>
<dbReference type="InterPro" id="IPR001345">
    <property type="entry name" value="PG/BPGM_mutase_AS"/>
</dbReference>
<comment type="caution">
    <text evidence="5">The sequence shown here is derived from an EMBL/GenBank/DDBJ whole genome shotgun (WGS) entry which is preliminary data.</text>
</comment>
<feature type="active site" description="Proton donor/acceptor" evidence="2">
    <location>
        <position position="85"/>
    </location>
</feature>
<evidence type="ECO:0000313" key="5">
    <source>
        <dbReference type="EMBL" id="KAG9252391.1"/>
    </source>
</evidence>